<protein>
    <submittedName>
        <fullName evidence="2">Uncharacterized protein</fullName>
    </submittedName>
</protein>
<keyword evidence="1" id="KW-0812">Transmembrane</keyword>
<feature type="transmembrane region" description="Helical" evidence="1">
    <location>
        <begin position="44"/>
        <end position="65"/>
    </location>
</feature>
<reference evidence="2" key="1">
    <citation type="journal article" date="2019" name="Environ. Microbiol.">
        <title>Fungal ecological strategies reflected in gene transcription - a case study of two litter decomposers.</title>
        <authorList>
            <person name="Barbi F."/>
            <person name="Kohler A."/>
            <person name="Barry K."/>
            <person name="Baskaran P."/>
            <person name="Daum C."/>
            <person name="Fauchery L."/>
            <person name="Ihrmark K."/>
            <person name="Kuo A."/>
            <person name="LaButti K."/>
            <person name="Lipzen A."/>
            <person name="Morin E."/>
            <person name="Grigoriev I.V."/>
            <person name="Henrissat B."/>
            <person name="Lindahl B."/>
            <person name="Martin F."/>
        </authorList>
    </citation>
    <scope>NUCLEOTIDE SEQUENCE</scope>
    <source>
        <strain evidence="2">JB14</strain>
    </source>
</reference>
<feature type="transmembrane region" description="Helical" evidence="1">
    <location>
        <begin position="72"/>
        <end position="90"/>
    </location>
</feature>
<dbReference type="OrthoDB" id="2744793at2759"/>
<dbReference type="Proteomes" id="UP000799118">
    <property type="component" value="Unassembled WGS sequence"/>
</dbReference>
<evidence type="ECO:0000256" key="1">
    <source>
        <dbReference type="SAM" id="Phobius"/>
    </source>
</evidence>
<evidence type="ECO:0000313" key="3">
    <source>
        <dbReference type="Proteomes" id="UP000799118"/>
    </source>
</evidence>
<feature type="transmembrane region" description="Helical" evidence="1">
    <location>
        <begin position="102"/>
        <end position="121"/>
    </location>
</feature>
<dbReference type="AlphaFoldDB" id="A0A6A4GIV4"/>
<keyword evidence="3" id="KW-1185">Reference proteome</keyword>
<keyword evidence="1" id="KW-0472">Membrane</keyword>
<evidence type="ECO:0000313" key="2">
    <source>
        <dbReference type="EMBL" id="KAE9385195.1"/>
    </source>
</evidence>
<keyword evidence="1" id="KW-1133">Transmembrane helix</keyword>
<organism evidence="2 3">
    <name type="scientific">Gymnopus androsaceus JB14</name>
    <dbReference type="NCBI Taxonomy" id="1447944"/>
    <lineage>
        <taxon>Eukaryota</taxon>
        <taxon>Fungi</taxon>
        <taxon>Dikarya</taxon>
        <taxon>Basidiomycota</taxon>
        <taxon>Agaricomycotina</taxon>
        <taxon>Agaricomycetes</taxon>
        <taxon>Agaricomycetidae</taxon>
        <taxon>Agaricales</taxon>
        <taxon>Marasmiineae</taxon>
        <taxon>Omphalotaceae</taxon>
        <taxon>Gymnopus</taxon>
    </lineage>
</organism>
<name>A0A6A4GIV4_9AGAR</name>
<accession>A0A6A4GIV4</accession>
<sequence length="127" mass="13684">MTPEESEQIAGAGAAFFQNISEMMVQSGLFGQRKENNGWQHEGLIAMLLAGLVMAVLSTCASIAFDLILVKFGLVVSLPGGISTQIMAANSESSVADILESWSSSFMFLIADISIVWRAWALHNQQC</sequence>
<proteinExistence type="predicted"/>
<gene>
    <name evidence="2" type="ORF">BT96DRAFT_982117</name>
</gene>
<dbReference type="EMBL" id="ML770017">
    <property type="protein sequence ID" value="KAE9385195.1"/>
    <property type="molecule type" value="Genomic_DNA"/>
</dbReference>